<keyword evidence="7" id="KW-1133">Transmembrane helix</keyword>
<dbReference type="Gene3D" id="2.60.120.200">
    <property type="match status" value="1"/>
</dbReference>
<evidence type="ECO:0000256" key="1">
    <source>
        <dbReference type="ARBA" id="ARBA00001913"/>
    </source>
</evidence>
<keyword evidence="2" id="KW-0479">Metal-binding</keyword>
<dbReference type="InterPro" id="IPR051360">
    <property type="entry name" value="Neuronal_Pentraxin_Related"/>
</dbReference>
<organism evidence="9 10">
    <name type="scientific">Ophiophagus hannah</name>
    <name type="common">King cobra</name>
    <name type="synonym">Naja hannah</name>
    <dbReference type="NCBI Taxonomy" id="8665"/>
    <lineage>
        <taxon>Eukaryota</taxon>
        <taxon>Metazoa</taxon>
        <taxon>Chordata</taxon>
        <taxon>Craniata</taxon>
        <taxon>Vertebrata</taxon>
        <taxon>Euteleostomi</taxon>
        <taxon>Lepidosauria</taxon>
        <taxon>Squamata</taxon>
        <taxon>Bifurcata</taxon>
        <taxon>Unidentata</taxon>
        <taxon>Episquamata</taxon>
        <taxon>Toxicofera</taxon>
        <taxon>Serpentes</taxon>
        <taxon>Colubroidea</taxon>
        <taxon>Elapidae</taxon>
        <taxon>Elapinae</taxon>
        <taxon>Ophiophagus</taxon>
    </lineage>
</organism>
<evidence type="ECO:0000259" key="8">
    <source>
        <dbReference type="PROSITE" id="PS51828"/>
    </source>
</evidence>
<dbReference type="PANTHER" id="PTHR19277:SF161">
    <property type="entry name" value="LAMININ G DOMAIN-CONTAINING PROTEIN"/>
    <property type="match status" value="1"/>
</dbReference>
<gene>
    <name evidence="9" type="ORF">L345_10739</name>
</gene>
<evidence type="ECO:0000256" key="7">
    <source>
        <dbReference type="SAM" id="Phobius"/>
    </source>
</evidence>
<evidence type="ECO:0000313" key="10">
    <source>
        <dbReference type="Proteomes" id="UP000018936"/>
    </source>
</evidence>
<dbReference type="Proteomes" id="UP000018936">
    <property type="component" value="Unassembled WGS sequence"/>
</dbReference>
<sequence length="341" mass="38684">MSGQKCDVVGYAPSKVLGSLFLAVATLFLFSESVSLKGKQVVFPGTRSKYVSLANWHVPQLCAFTVCVDLNKTERTVESGTAFSYDISSLSTDINQVELALSFHNSTLQMLFLGSFIDLGEYIAAYKMQQICCVWDSQEHLLELFWNGEKLVNQSLPDFHHRCLQPGGTLVMGHLHKNFNGDLIQQSSFVGIVHYFQMWNYVRGQQDLERCEDGNVVSWGENYWFLKDIRPESAQHQRCGADNPISTFPPITSSPNPNITVITDTFYSFHMNFSVTWQPPRTCDHYDTKKLSETWNDLEISLFPHSRKLSQGATPTKIGTLVSIFHPLPCYRIFSGEQLPW</sequence>
<evidence type="ECO:0000256" key="5">
    <source>
        <dbReference type="ARBA" id="ARBA00023180"/>
    </source>
</evidence>
<feature type="non-terminal residue" evidence="9">
    <location>
        <position position="1"/>
    </location>
</feature>
<keyword evidence="3" id="KW-0106">Calcium</keyword>
<dbReference type="EMBL" id="AZIM01002713">
    <property type="protein sequence ID" value="ETE63498.1"/>
    <property type="molecule type" value="Genomic_DNA"/>
</dbReference>
<dbReference type="AlphaFoldDB" id="V8NPD2"/>
<dbReference type="InterPro" id="IPR001759">
    <property type="entry name" value="PTX_dom"/>
</dbReference>
<evidence type="ECO:0000256" key="2">
    <source>
        <dbReference type="ARBA" id="ARBA00022723"/>
    </source>
</evidence>
<dbReference type="PROSITE" id="PS51828">
    <property type="entry name" value="PTX_2"/>
    <property type="match status" value="1"/>
</dbReference>
<dbReference type="PANTHER" id="PTHR19277">
    <property type="entry name" value="PENTRAXIN"/>
    <property type="match status" value="1"/>
</dbReference>
<evidence type="ECO:0000256" key="4">
    <source>
        <dbReference type="ARBA" id="ARBA00023157"/>
    </source>
</evidence>
<proteinExistence type="predicted"/>
<keyword evidence="4" id="KW-1015">Disulfide bond</keyword>
<feature type="transmembrane region" description="Helical" evidence="7">
    <location>
        <begin position="12"/>
        <end position="30"/>
    </location>
</feature>
<protein>
    <recommendedName>
        <fullName evidence="8">Pentraxin (PTX) domain-containing protein</fullName>
    </recommendedName>
</protein>
<reference evidence="9 10" key="1">
    <citation type="journal article" date="2013" name="Proc. Natl. Acad. Sci. U.S.A.">
        <title>The king cobra genome reveals dynamic gene evolution and adaptation in the snake venom system.</title>
        <authorList>
            <person name="Vonk F.J."/>
            <person name="Casewell N.R."/>
            <person name="Henkel C.V."/>
            <person name="Heimberg A.M."/>
            <person name="Jansen H.J."/>
            <person name="McCleary R.J."/>
            <person name="Kerkkamp H.M."/>
            <person name="Vos R.A."/>
            <person name="Guerreiro I."/>
            <person name="Calvete J.J."/>
            <person name="Wuster W."/>
            <person name="Woods A.E."/>
            <person name="Logan J.M."/>
            <person name="Harrison R.A."/>
            <person name="Castoe T.A."/>
            <person name="de Koning A.P."/>
            <person name="Pollock D.D."/>
            <person name="Yandell M."/>
            <person name="Calderon D."/>
            <person name="Renjifo C."/>
            <person name="Currier R.B."/>
            <person name="Salgado D."/>
            <person name="Pla D."/>
            <person name="Sanz L."/>
            <person name="Hyder A.S."/>
            <person name="Ribeiro J.M."/>
            <person name="Arntzen J.W."/>
            <person name="van den Thillart G.E."/>
            <person name="Boetzer M."/>
            <person name="Pirovano W."/>
            <person name="Dirks R.P."/>
            <person name="Spaink H.P."/>
            <person name="Duboule D."/>
            <person name="McGlinn E."/>
            <person name="Kini R.M."/>
            <person name="Richardson M.K."/>
        </authorList>
    </citation>
    <scope>NUCLEOTIDE SEQUENCE</scope>
    <source>
        <tissue evidence="9">Blood</tissue>
    </source>
</reference>
<evidence type="ECO:0000256" key="6">
    <source>
        <dbReference type="PROSITE-ProRule" id="PRU01172"/>
    </source>
</evidence>
<accession>V8NPD2</accession>
<feature type="domain" description="Pentraxin (PTX)" evidence="8">
    <location>
        <begin position="37"/>
        <end position="239"/>
    </location>
</feature>
<dbReference type="Pfam" id="PF00354">
    <property type="entry name" value="Pentaxin"/>
    <property type="match status" value="1"/>
</dbReference>
<dbReference type="OrthoDB" id="10037534at2759"/>
<dbReference type="SMART" id="SM00159">
    <property type="entry name" value="PTX"/>
    <property type="match status" value="1"/>
</dbReference>
<dbReference type="InterPro" id="IPR013320">
    <property type="entry name" value="ConA-like_dom_sf"/>
</dbReference>
<evidence type="ECO:0000256" key="3">
    <source>
        <dbReference type="ARBA" id="ARBA00022837"/>
    </source>
</evidence>
<dbReference type="GO" id="GO:0046872">
    <property type="term" value="F:metal ion binding"/>
    <property type="evidence" value="ECO:0007669"/>
    <property type="project" value="UniProtKB-KW"/>
</dbReference>
<comment type="caution">
    <text evidence="6">Lacks conserved residue(s) required for the propagation of feature annotation.</text>
</comment>
<dbReference type="PRINTS" id="PR00895">
    <property type="entry name" value="PENTAXIN"/>
</dbReference>
<keyword evidence="5" id="KW-0325">Glycoprotein</keyword>
<keyword evidence="7" id="KW-0812">Transmembrane</keyword>
<comment type="caution">
    <text evidence="9">The sequence shown here is derived from an EMBL/GenBank/DDBJ whole genome shotgun (WGS) entry which is preliminary data.</text>
</comment>
<keyword evidence="10" id="KW-1185">Reference proteome</keyword>
<comment type="cofactor">
    <cofactor evidence="1">
        <name>Ca(2+)</name>
        <dbReference type="ChEBI" id="CHEBI:29108"/>
    </cofactor>
</comment>
<evidence type="ECO:0000313" key="9">
    <source>
        <dbReference type="EMBL" id="ETE63498.1"/>
    </source>
</evidence>
<keyword evidence="7" id="KW-0472">Membrane</keyword>
<name>V8NPD2_OPHHA</name>
<dbReference type="SUPFAM" id="SSF49899">
    <property type="entry name" value="Concanavalin A-like lectins/glucanases"/>
    <property type="match status" value="1"/>
</dbReference>